<accession>A0A088B2B1</accession>
<gene>
    <name evidence="2" type="primary">repB</name>
    <name evidence="2" type="ORF">MOC_1p0025</name>
</gene>
<evidence type="ECO:0000313" key="2">
    <source>
        <dbReference type="EMBL" id="AGO88263.1"/>
    </source>
</evidence>
<dbReference type="EMBL" id="JX627580">
    <property type="protein sequence ID" value="AGO88263.1"/>
    <property type="molecule type" value="Genomic_DNA"/>
</dbReference>
<name>A0A088B2B1_9HYPH</name>
<dbReference type="AlphaFoldDB" id="A0A088B2B1"/>
<evidence type="ECO:0000256" key="1">
    <source>
        <dbReference type="SAM" id="MobiDB-lite"/>
    </source>
</evidence>
<reference evidence="2" key="1">
    <citation type="journal article" date="2014" name="PLoS ONE">
        <title>Genome Information of Methylobacterium oryzae, a Plant-Probiotic Methylotroph in the Phyllosphere.</title>
        <authorList>
            <person name="Kwak M.J."/>
            <person name="Jeong H."/>
            <person name="Madhaiyan M."/>
            <person name="Lee Y."/>
            <person name="Sa T.M."/>
            <person name="Oh T.K."/>
            <person name="Kim J.F."/>
        </authorList>
    </citation>
    <scope>NUCLEOTIDE SEQUENCE</scope>
    <source>
        <strain evidence="2">CBMB20</strain>
        <plasmid evidence="2">pMOC1</plasmid>
    </source>
</reference>
<feature type="compositionally biased region" description="Low complexity" evidence="1">
    <location>
        <begin position="12"/>
        <end position="21"/>
    </location>
</feature>
<keyword evidence="2" id="KW-0614">Plasmid</keyword>
<geneLocation type="plasmid" evidence="2">
    <name>pMOC1</name>
</geneLocation>
<organism evidence="2">
    <name type="scientific">Methylobacterium oryzae CBMB20</name>
    <dbReference type="NCBI Taxonomy" id="693986"/>
    <lineage>
        <taxon>Bacteria</taxon>
        <taxon>Pseudomonadati</taxon>
        <taxon>Pseudomonadota</taxon>
        <taxon>Alphaproteobacteria</taxon>
        <taxon>Hyphomicrobiales</taxon>
        <taxon>Methylobacteriaceae</taxon>
        <taxon>Methylobacterium</taxon>
    </lineage>
</organism>
<sequence length="38" mass="3861">MRLGGWAETAGFGASDAAAGGNDVNRAFRLKPPSPMPS</sequence>
<protein>
    <submittedName>
        <fullName evidence="2">Plasmid partitioning protein RepB</fullName>
    </submittedName>
</protein>
<feature type="region of interest" description="Disordered" evidence="1">
    <location>
        <begin position="12"/>
        <end position="38"/>
    </location>
</feature>
<proteinExistence type="predicted"/>